<dbReference type="AlphaFoldDB" id="A0A1G4XI97"/>
<evidence type="ECO:0000256" key="2">
    <source>
        <dbReference type="ARBA" id="ARBA00022448"/>
    </source>
</evidence>
<dbReference type="Proteomes" id="UP000198981">
    <property type="component" value="Unassembled WGS sequence"/>
</dbReference>
<dbReference type="CDD" id="cd06579">
    <property type="entry name" value="TM_PBP1_transp_AraH_like"/>
    <property type="match status" value="1"/>
</dbReference>
<dbReference type="RefSeq" id="WP_092800262.1">
    <property type="nucleotide sequence ID" value="NZ_FMUH01000001.1"/>
</dbReference>
<comment type="subcellular location">
    <subcellularLocation>
        <location evidence="1">Cell membrane</location>
        <topology evidence="1">Multi-pass membrane protein</topology>
    </subcellularLocation>
</comment>
<comment type="function">
    <text evidence="9">Part of the binding-protein-dependent transport system for D-xylose. Probably responsible for the translocation of the substrate across the membrane.</text>
</comment>
<evidence type="ECO:0000256" key="8">
    <source>
        <dbReference type="ARBA" id="ARBA00023136"/>
    </source>
</evidence>
<evidence type="ECO:0000256" key="11">
    <source>
        <dbReference type="SAM" id="Phobius"/>
    </source>
</evidence>
<sequence>MTRSVGPTSEPQAEDATQAKDVAPAAALGVGTSDIRTLMTRNLRTSGIYIAFVVVVALFAILTGGTSLSPGNITNIVLQYSYILILAIGMVIVIIAGHIDLSVGSVVAVTGAVSAVLVIRHDQPWWVGVLAALAVGLAIGAWHGFWVAYVGIPAFIVTLAGMLLFRGLTLQVLDNVSLSPFTPEYGKIASGFSNGLLGGAGYDAFTLLIFGIAVVAYAYGQFRTRQARVRYNQQVPSFPLFVAQIVVVAAVVMAFAWQLATARGLPYVLVILAVLILVYGVVTKRTVFGRQVYAIGGNLAAATLSGVKVKVVNFWIFVNMGFLAAVAGVVFSSRSNGAQPGAGNSFELDAIAAAFIGGAAVTGGVGTVVGAMVGGLLVGVMSNGMQLMGVDQSIQSMVKGLVLLLAVAFDVYNKRRAGSSR</sequence>
<feature type="transmembrane region" description="Helical" evidence="11">
    <location>
        <begin position="101"/>
        <end position="119"/>
    </location>
</feature>
<evidence type="ECO:0000256" key="9">
    <source>
        <dbReference type="ARBA" id="ARBA00035611"/>
    </source>
</evidence>
<evidence type="ECO:0000313" key="12">
    <source>
        <dbReference type="EMBL" id="SCX40920.1"/>
    </source>
</evidence>
<feature type="transmembrane region" description="Helical" evidence="11">
    <location>
        <begin position="312"/>
        <end position="331"/>
    </location>
</feature>
<keyword evidence="8 11" id="KW-0472">Membrane</keyword>
<dbReference type="OrthoDB" id="3468954at2"/>
<dbReference type="EMBL" id="FMUH01000001">
    <property type="protein sequence ID" value="SCX40920.1"/>
    <property type="molecule type" value="Genomic_DNA"/>
</dbReference>
<keyword evidence="3" id="KW-1003">Cell membrane</keyword>
<feature type="transmembrane region" description="Helical" evidence="11">
    <location>
        <begin position="46"/>
        <end position="65"/>
    </location>
</feature>
<evidence type="ECO:0000256" key="5">
    <source>
        <dbReference type="ARBA" id="ARBA00022597"/>
    </source>
</evidence>
<dbReference type="PANTHER" id="PTHR32196">
    <property type="entry name" value="ABC TRANSPORTER PERMEASE PROTEIN YPHD-RELATED-RELATED"/>
    <property type="match status" value="1"/>
</dbReference>
<dbReference type="PANTHER" id="PTHR32196:SF32">
    <property type="entry name" value="XYLOSE TRANSPORT SYSTEM PERMEASE PROTEIN XYLH"/>
    <property type="match status" value="1"/>
</dbReference>
<dbReference type="GO" id="GO:0005886">
    <property type="term" value="C:plasma membrane"/>
    <property type="evidence" value="ECO:0007669"/>
    <property type="project" value="UniProtKB-SubCell"/>
</dbReference>
<evidence type="ECO:0000256" key="6">
    <source>
        <dbReference type="ARBA" id="ARBA00022692"/>
    </source>
</evidence>
<dbReference type="InterPro" id="IPR001851">
    <property type="entry name" value="ABC_transp_permease"/>
</dbReference>
<feature type="transmembrane region" description="Helical" evidence="11">
    <location>
        <begin position="77"/>
        <end position="96"/>
    </location>
</feature>
<feature type="transmembrane region" description="Helical" evidence="11">
    <location>
        <begin position="352"/>
        <end position="381"/>
    </location>
</feature>
<keyword evidence="2" id="KW-0813">Transport</keyword>
<evidence type="ECO:0000313" key="13">
    <source>
        <dbReference type="Proteomes" id="UP000198981"/>
    </source>
</evidence>
<feature type="transmembrane region" description="Helical" evidence="11">
    <location>
        <begin position="240"/>
        <end position="259"/>
    </location>
</feature>
<gene>
    <name evidence="12" type="ORF">SAMN03159343_1059</name>
</gene>
<dbReference type="GO" id="GO:0022857">
    <property type="term" value="F:transmembrane transporter activity"/>
    <property type="evidence" value="ECO:0007669"/>
    <property type="project" value="InterPro"/>
</dbReference>
<organism evidence="12 13">
    <name type="scientific">Klenkia marina</name>
    <dbReference type="NCBI Taxonomy" id="1960309"/>
    <lineage>
        <taxon>Bacteria</taxon>
        <taxon>Bacillati</taxon>
        <taxon>Actinomycetota</taxon>
        <taxon>Actinomycetes</taxon>
        <taxon>Geodermatophilales</taxon>
        <taxon>Geodermatophilaceae</taxon>
        <taxon>Klenkia</taxon>
    </lineage>
</organism>
<accession>A0A1G4XI97</accession>
<feature type="transmembrane region" description="Helical" evidence="11">
    <location>
        <begin position="200"/>
        <end position="219"/>
    </location>
</feature>
<keyword evidence="5" id="KW-0762">Sugar transport</keyword>
<evidence type="ECO:0000256" key="10">
    <source>
        <dbReference type="ARBA" id="ARBA00035686"/>
    </source>
</evidence>
<evidence type="ECO:0000256" key="3">
    <source>
        <dbReference type="ARBA" id="ARBA00022475"/>
    </source>
</evidence>
<reference evidence="13" key="1">
    <citation type="submission" date="2016-10" db="EMBL/GenBank/DDBJ databases">
        <authorList>
            <person name="Varghese N."/>
            <person name="Submissions S."/>
        </authorList>
    </citation>
    <scope>NUCLEOTIDE SEQUENCE [LARGE SCALE GENOMIC DNA]</scope>
    <source>
        <strain evidence="13">DSM 45722</strain>
    </source>
</reference>
<dbReference type="Pfam" id="PF02653">
    <property type="entry name" value="BPD_transp_2"/>
    <property type="match status" value="1"/>
</dbReference>
<dbReference type="STRING" id="1960309.SAMN03159343_1059"/>
<keyword evidence="6 11" id="KW-0812">Transmembrane</keyword>
<evidence type="ECO:0000256" key="7">
    <source>
        <dbReference type="ARBA" id="ARBA00022989"/>
    </source>
</evidence>
<keyword evidence="13" id="KW-1185">Reference proteome</keyword>
<keyword evidence="4" id="KW-0997">Cell inner membrane</keyword>
<feature type="transmembrane region" description="Helical" evidence="11">
    <location>
        <begin position="152"/>
        <end position="173"/>
    </location>
</feature>
<keyword evidence="7 11" id="KW-1133">Transmembrane helix</keyword>
<feature type="transmembrane region" description="Helical" evidence="11">
    <location>
        <begin position="265"/>
        <end position="282"/>
    </location>
</feature>
<feature type="transmembrane region" description="Helical" evidence="11">
    <location>
        <begin position="125"/>
        <end position="145"/>
    </location>
</feature>
<protein>
    <recommendedName>
        <fullName evidence="10">Xylose transport system permease protein XylH</fullName>
    </recommendedName>
</protein>
<evidence type="ECO:0000256" key="1">
    <source>
        <dbReference type="ARBA" id="ARBA00004651"/>
    </source>
</evidence>
<evidence type="ECO:0000256" key="4">
    <source>
        <dbReference type="ARBA" id="ARBA00022519"/>
    </source>
</evidence>
<name>A0A1G4XI97_9ACTN</name>
<dbReference type="NCBIfam" id="NF040906">
    <property type="entry name" value="GguB"/>
    <property type="match status" value="1"/>
</dbReference>
<proteinExistence type="predicted"/>